<gene>
    <name evidence="2" type="ORF">GOP47_0025365</name>
</gene>
<protein>
    <submittedName>
        <fullName evidence="2">Uncharacterized protein</fullName>
    </submittedName>
</protein>
<name>A0A9D4U077_ADICA</name>
<feature type="region of interest" description="Disordered" evidence="1">
    <location>
        <begin position="34"/>
        <end position="70"/>
    </location>
</feature>
<keyword evidence="3" id="KW-1185">Reference proteome</keyword>
<evidence type="ECO:0000313" key="3">
    <source>
        <dbReference type="Proteomes" id="UP000886520"/>
    </source>
</evidence>
<sequence length="111" mass="13010">MIKVVNQPEEDDAVTEIIVGVNKLHLQEEVSIRDVQVEQEKKESGEESEVEEEDHRNQTFYDASDELDEFEDNEEEPIQMLMRSGKVVEIPVKSNELVKRRRRQRQSLSRG</sequence>
<proteinExistence type="predicted"/>
<reference evidence="2" key="1">
    <citation type="submission" date="2021-01" db="EMBL/GenBank/DDBJ databases">
        <title>Adiantum capillus-veneris genome.</title>
        <authorList>
            <person name="Fang Y."/>
            <person name="Liao Q."/>
        </authorList>
    </citation>
    <scope>NUCLEOTIDE SEQUENCE</scope>
    <source>
        <strain evidence="2">H3</strain>
        <tissue evidence="2">Leaf</tissue>
    </source>
</reference>
<feature type="compositionally biased region" description="Basic and acidic residues" evidence="1">
    <location>
        <begin position="34"/>
        <end position="45"/>
    </location>
</feature>
<organism evidence="2 3">
    <name type="scientific">Adiantum capillus-veneris</name>
    <name type="common">Maidenhair fern</name>
    <dbReference type="NCBI Taxonomy" id="13818"/>
    <lineage>
        <taxon>Eukaryota</taxon>
        <taxon>Viridiplantae</taxon>
        <taxon>Streptophyta</taxon>
        <taxon>Embryophyta</taxon>
        <taxon>Tracheophyta</taxon>
        <taxon>Polypodiopsida</taxon>
        <taxon>Polypodiidae</taxon>
        <taxon>Polypodiales</taxon>
        <taxon>Pteridineae</taxon>
        <taxon>Pteridaceae</taxon>
        <taxon>Vittarioideae</taxon>
        <taxon>Adiantum</taxon>
    </lineage>
</organism>
<evidence type="ECO:0000313" key="2">
    <source>
        <dbReference type="EMBL" id="KAI5059046.1"/>
    </source>
</evidence>
<comment type="caution">
    <text evidence="2">The sequence shown here is derived from an EMBL/GenBank/DDBJ whole genome shotgun (WGS) entry which is preliminary data.</text>
</comment>
<accession>A0A9D4U077</accession>
<dbReference type="Proteomes" id="UP000886520">
    <property type="component" value="Chromosome 25"/>
</dbReference>
<evidence type="ECO:0000256" key="1">
    <source>
        <dbReference type="SAM" id="MobiDB-lite"/>
    </source>
</evidence>
<dbReference type="AlphaFoldDB" id="A0A9D4U077"/>
<dbReference type="EMBL" id="JABFUD020000025">
    <property type="protein sequence ID" value="KAI5059046.1"/>
    <property type="molecule type" value="Genomic_DNA"/>
</dbReference>